<dbReference type="Pfam" id="PF13527">
    <property type="entry name" value="Acetyltransf_9"/>
    <property type="match status" value="1"/>
</dbReference>
<accession>A0ABP9N6P5</accession>
<proteinExistence type="predicted"/>
<reference evidence="3" key="1">
    <citation type="journal article" date="2019" name="Int. J. Syst. Evol. Microbiol.">
        <title>The Global Catalogue of Microorganisms (GCM) 10K type strain sequencing project: providing services to taxonomists for standard genome sequencing and annotation.</title>
        <authorList>
            <consortium name="The Broad Institute Genomics Platform"/>
            <consortium name="The Broad Institute Genome Sequencing Center for Infectious Disease"/>
            <person name="Wu L."/>
            <person name="Ma J."/>
        </authorList>
    </citation>
    <scope>NUCLEOTIDE SEQUENCE [LARGE SCALE GENOMIC DNA]</scope>
    <source>
        <strain evidence="3">JCM 18050</strain>
    </source>
</reference>
<dbReference type="InterPro" id="IPR000182">
    <property type="entry name" value="GNAT_dom"/>
</dbReference>
<dbReference type="EMBL" id="BAABHY010000001">
    <property type="protein sequence ID" value="GAA5110650.1"/>
    <property type="molecule type" value="Genomic_DNA"/>
</dbReference>
<dbReference type="CDD" id="cd04301">
    <property type="entry name" value="NAT_SF"/>
    <property type="match status" value="1"/>
</dbReference>
<dbReference type="SUPFAM" id="SSF55729">
    <property type="entry name" value="Acyl-CoA N-acyltransferases (Nat)"/>
    <property type="match status" value="1"/>
</dbReference>
<dbReference type="InterPro" id="IPR050276">
    <property type="entry name" value="MshD_Acetyltransferase"/>
</dbReference>
<name>A0ABP9N6P5_9GAMM</name>
<evidence type="ECO:0000313" key="2">
    <source>
        <dbReference type="EMBL" id="GAA5110650.1"/>
    </source>
</evidence>
<evidence type="ECO:0000313" key="3">
    <source>
        <dbReference type="Proteomes" id="UP001500171"/>
    </source>
</evidence>
<keyword evidence="3" id="KW-1185">Reference proteome</keyword>
<dbReference type="Proteomes" id="UP001500171">
    <property type="component" value="Unassembled WGS sequence"/>
</dbReference>
<evidence type="ECO:0000259" key="1">
    <source>
        <dbReference type="PROSITE" id="PS51186"/>
    </source>
</evidence>
<dbReference type="PANTHER" id="PTHR43617:SF2">
    <property type="entry name" value="UPF0039 PROTEIN SLL0451"/>
    <property type="match status" value="1"/>
</dbReference>
<protein>
    <submittedName>
        <fullName evidence="2">N-acetyltransferase</fullName>
    </submittedName>
</protein>
<sequence>MKNNAITIRPEKTQELDAIYHLIKTGFMTAKVSDGNEQDFANQLRESDNYIADLALVAESAGELIGHIMLTKTDIIQTDSQSIPTLLLAPITVKLEYRDQGVGRLLIHEAFKRAKQLGYTSVFLVGDPKYYARFGFKSISEFNIVSSTAIPEPYVMGIELITGSLLNVSGKLAAC</sequence>
<dbReference type="PANTHER" id="PTHR43617">
    <property type="entry name" value="L-AMINO ACID N-ACETYLTRANSFERASE"/>
    <property type="match status" value="1"/>
</dbReference>
<comment type="caution">
    <text evidence="2">The sequence shown here is derived from an EMBL/GenBank/DDBJ whole genome shotgun (WGS) entry which is preliminary data.</text>
</comment>
<dbReference type="InterPro" id="IPR016181">
    <property type="entry name" value="Acyl_CoA_acyltransferase"/>
</dbReference>
<organism evidence="2 3">
    <name type="scientific">Orbus sasakiae</name>
    <dbReference type="NCBI Taxonomy" id="1078475"/>
    <lineage>
        <taxon>Bacteria</taxon>
        <taxon>Pseudomonadati</taxon>
        <taxon>Pseudomonadota</taxon>
        <taxon>Gammaproteobacteria</taxon>
        <taxon>Orbales</taxon>
        <taxon>Orbaceae</taxon>
        <taxon>Orbus</taxon>
    </lineage>
</organism>
<dbReference type="RefSeq" id="WP_345490554.1">
    <property type="nucleotide sequence ID" value="NZ_BAABHY010000001.1"/>
</dbReference>
<feature type="domain" description="N-acetyltransferase" evidence="1">
    <location>
        <begin position="6"/>
        <end position="161"/>
    </location>
</feature>
<gene>
    <name evidence="2" type="ORF">GCM10023211_15290</name>
</gene>
<dbReference type="Gene3D" id="3.40.630.30">
    <property type="match status" value="1"/>
</dbReference>
<dbReference type="PROSITE" id="PS51186">
    <property type="entry name" value="GNAT"/>
    <property type="match status" value="1"/>
</dbReference>